<dbReference type="EMBL" id="JBHTJH010000017">
    <property type="protein sequence ID" value="MFD0863528.1"/>
    <property type="molecule type" value="Genomic_DNA"/>
</dbReference>
<evidence type="ECO:0000256" key="2">
    <source>
        <dbReference type="ARBA" id="ARBA00023277"/>
    </source>
</evidence>
<dbReference type="SUPFAM" id="SSF81296">
    <property type="entry name" value="E set domains"/>
    <property type="match status" value="1"/>
</dbReference>
<dbReference type="Pfam" id="PF18962">
    <property type="entry name" value="Por_Secre_tail"/>
    <property type="match status" value="1"/>
</dbReference>
<name>A0ABW3D0Q0_9FLAO</name>
<accession>A0ABW3D0Q0</accession>
<feature type="domain" description="Glycosyl hydrolase family 13 catalytic" evidence="4">
    <location>
        <begin position="402"/>
        <end position="745"/>
    </location>
</feature>
<gene>
    <name evidence="5" type="ORF">ACFQ1M_15030</name>
</gene>
<reference evidence="6" key="1">
    <citation type="journal article" date="2019" name="Int. J. Syst. Evol. Microbiol.">
        <title>The Global Catalogue of Microorganisms (GCM) 10K type strain sequencing project: providing services to taxonomists for standard genome sequencing and annotation.</title>
        <authorList>
            <consortium name="The Broad Institute Genomics Platform"/>
            <consortium name="The Broad Institute Genome Sequencing Center for Infectious Disease"/>
            <person name="Wu L."/>
            <person name="Ma J."/>
        </authorList>
    </citation>
    <scope>NUCLEOTIDE SEQUENCE [LARGE SCALE GENOMIC DNA]</scope>
    <source>
        <strain evidence="6">CCUG 62952</strain>
    </source>
</reference>
<dbReference type="PANTHER" id="PTHR43651">
    <property type="entry name" value="1,4-ALPHA-GLUCAN-BRANCHING ENZYME"/>
    <property type="match status" value="1"/>
</dbReference>
<dbReference type="NCBIfam" id="TIGR04183">
    <property type="entry name" value="Por_Secre_tail"/>
    <property type="match status" value="1"/>
</dbReference>
<evidence type="ECO:0000256" key="1">
    <source>
        <dbReference type="ARBA" id="ARBA00022729"/>
    </source>
</evidence>
<evidence type="ECO:0000313" key="6">
    <source>
        <dbReference type="Proteomes" id="UP001596978"/>
    </source>
</evidence>
<keyword evidence="6" id="KW-1185">Reference proteome</keyword>
<sequence>MKKIVQLSLLLLVTSIFAQVQNVTFDISPPAFNEDELITITVSGLNRATWGLTADDVNDPLSGVYLWMWRVDGSGQQDSPTNGLWTDSDESQRMTYNSVNDEYTFQLTPDAFFGTTGITQIGMLVKANDGTGDKKSQDNLVDVGRAVVQLVQPTGAAAVADPNVDFDIRVRLNTGGSPVFAANYEVFLNNISVATAFGCGTPTCLVKIPVANLTDGEIRVVGTNPSTGDSNEASFELILAPSSIDQALPAGLVDGINYDADPTKATLVLTAPLKDYVLVAGSFNNYSPSTADIMKRDATTGKFWLELTGLTPGQVETYQYWVYDASPIANSPGLVKAADPYSTLVLSPFDDPFIPAVSYPNLPTYPAGQEREVTVLQTGQTPYNWQVTNFSKPKEEDLIIYEVLVRDFDANRNYQDLIDRIEYFKDLNINAIQLMPVMEFEGNESWGYNTSFHMALDKFYGTPDKFKELIDVCHQNGIAVILDIAFNHAFGRNPLIRMWMNDPDGDGWGGPSSENPYFNETALHAYSVGDDFDHSSQLTQDYVKQVTAYWINEYKIDGFRWDLTKGFTQNCPGAGESCTNQYQPDRVAVLKEYADHTWAQDPDHYVIFEHLGDAVEEKEWADYRLGEGKGIMMWREMFESYKELTLGFTADISGIGHNSSSFNGKRMLGYAESHDKDRLMYEAIEFGNQSNPSHDVRDLNTALSRIPAIGAFSLMVPGPKMIWHFQELGMNNSIYTCNNGVVNTEGDAIPGDCKLDTKPQPQWAQNWLADPNRRAIYDSYATLITLKINEPVFEGDYSFSSYNNNNLLQRLYIFDTSLPSNTLKSVVVVANFDVVARSIDPNFPTDLGNTWYNLSDNSSIDITSRAPIMVPPGQFVIYGNEPNAVLSSDEFSLNSQDILIYPNPASDLISVDAEIERMTVYNIAGKAVKSFKGNNDSKSYDIRSLSSGLYFVKVTSVDGNSETLKFIKQ</sequence>
<dbReference type="InterPro" id="IPR026444">
    <property type="entry name" value="Secre_tail"/>
</dbReference>
<keyword evidence="1 3" id="KW-0732">Signal</keyword>
<keyword evidence="5" id="KW-0378">Hydrolase</keyword>
<dbReference type="GO" id="GO:0016787">
    <property type="term" value="F:hydrolase activity"/>
    <property type="evidence" value="ECO:0007669"/>
    <property type="project" value="UniProtKB-KW"/>
</dbReference>
<dbReference type="SMART" id="SM00642">
    <property type="entry name" value="Aamy"/>
    <property type="match status" value="1"/>
</dbReference>
<dbReference type="Pfam" id="PF00128">
    <property type="entry name" value="Alpha-amylase"/>
    <property type="match status" value="2"/>
</dbReference>
<dbReference type="Proteomes" id="UP001596978">
    <property type="component" value="Unassembled WGS sequence"/>
</dbReference>
<dbReference type="InterPro" id="IPR017853">
    <property type="entry name" value="GH"/>
</dbReference>
<dbReference type="RefSeq" id="WP_386409652.1">
    <property type="nucleotide sequence ID" value="NZ_JBHTJH010000017.1"/>
</dbReference>
<evidence type="ECO:0000259" key="4">
    <source>
        <dbReference type="SMART" id="SM00642"/>
    </source>
</evidence>
<dbReference type="InterPro" id="IPR014756">
    <property type="entry name" value="Ig_E-set"/>
</dbReference>
<organism evidence="5 6">
    <name type="scientific">Sungkyunkwania multivorans</name>
    <dbReference type="NCBI Taxonomy" id="1173618"/>
    <lineage>
        <taxon>Bacteria</taxon>
        <taxon>Pseudomonadati</taxon>
        <taxon>Bacteroidota</taxon>
        <taxon>Flavobacteriia</taxon>
        <taxon>Flavobacteriales</taxon>
        <taxon>Flavobacteriaceae</taxon>
        <taxon>Sungkyunkwania</taxon>
    </lineage>
</organism>
<keyword evidence="2" id="KW-0119">Carbohydrate metabolism</keyword>
<comment type="caution">
    <text evidence="5">The sequence shown here is derived from an EMBL/GenBank/DDBJ whole genome shotgun (WGS) entry which is preliminary data.</text>
</comment>
<feature type="signal peptide" evidence="3">
    <location>
        <begin position="1"/>
        <end position="18"/>
    </location>
</feature>
<evidence type="ECO:0000313" key="5">
    <source>
        <dbReference type="EMBL" id="MFD0863528.1"/>
    </source>
</evidence>
<dbReference type="InterPro" id="IPR006047">
    <property type="entry name" value="GH13_cat_dom"/>
</dbReference>
<protein>
    <submittedName>
        <fullName evidence="5">Alpha-amylase family glycosyl hydrolase</fullName>
    </submittedName>
</protein>
<feature type="chain" id="PRO_5047383292" evidence="3">
    <location>
        <begin position="19"/>
        <end position="969"/>
    </location>
</feature>
<proteinExistence type="predicted"/>
<dbReference type="CDD" id="cd11350">
    <property type="entry name" value="AmyAc_4"/>
    <property type="match status" value="1"/>
</dbReference>
<evidence type="ECO:0000256" key="3">
    <source>
        <dbReference type="SAM" id="SignalP"/>
    </source>
</evidence>
<dbReference type="Gene3D" id="3.20.20.80">
    <property type="entry name" value="Glycosidases"/>
    <property type="match status" value="1"/>
</dbReference>
<dbReference type="InterPro" id="IPR013783">
    <property type="entry name" value="Ig-like_fold"/>
</dbReference>
<dbReference type="SUPFAM" id="SSF51445">
    <property type="entry name" value="(Trans)glycosidases"/>
    <property type="match status" value="1"/>
</dbReference>
<dbReference type="Gene3D" id="2.60.40.10">
    <property type="entry name" value="Immunoglobulins"/>
    <property type="match status" value="1"/>
</dbReference>